<evidence type="ECO:0000256" key="6">
    <source>
        <dbReference type="ARBA" id="ARBA00023136"/>
    </source>
</evidence>
<feature type="transmembrane region" description="Helical" evidence="7">
    <location>
        <begin position="138"/>
        <end position="161"/>
    </location>
</feature>
<dbReference type="InterPro" id="IPR030182">
    <property type="entry name" value="PUP_plant"/>
</dbReference>
<proteinExistence type="inferred from homology"/>
<comment type="similarity">
    <text evidence="2 7">Belongs to the purine permeases (TC 2.A.7.14) family.</text>
</comment>
<keyword evidence="9" id="KW-1185">Reference proteome</keyword>
<reference evidence="8 9" key="1">
    <citation type="submission" date="2024-11" db="EMBL/GenBank/DDBJ databases">
        <title>Chromosome-level genome assembly of Eucalyptus globulus Labill. provides insights into its genome evolution.</title>
        <authorList>
            <person name="Li X."/>
        </authorList>
    </citation>
    <scope>NUCLEOTIDE SEQUENCE [LARGE SCALE GENOMIC DNA]</scope>
    <source>
        <strain evidence="8">CL2024</strain>
        <tissue evidence="8">Fresh tender leaves</tissue>
    </source>
</reference>
<feature type="transmembrane region" description="Helical" evidence="7">
    <location>
        <begin position="336"/>
        <end position="354"/>
    </location>
</feature>
<dbReference type="AlphaFoldDB" id="A0ABD3KP09"/>
<dbReference type="SUPFAM" id="SSF103481">
    <property type="entry name" value="Multidrug resistance efflux transporter EmrE"/>
    <property type="match status" value="1"/>
</dbReference>
<gene>
    <name evidence="8" type="ORF">ACJRO7_017080</name>
</gene>
<accession>A0ABD3KP09</accession>
<feature type="transmembrane region" description="Helical" evidence="7">
    <location>
        <begin position="304"/>
        <end position="327"/>
    </location>
</feature>
<feature type="transmembrane region" description="Helical" evidence="7">
    <location>
        <begin position="193"/>
        <end position="213"/>
    </location>
</feature>
<keyword evidence="3 7" id="KW-0813">Transport</keyword>
<evidence type="ECO:0000313" key="8">
    <source>
        <dbReference type="EMBL" id="KAL3741556.1"/>
    </source>
</evidence>
<sequence>MGELAHHHPQELQLHIPDNQEAKEGNSFEPTSIIADSQATITSKPKNSWWWIRVALYSLFVLSGQSVGTLLGTLYYKKGGNSKWLAALVQHGGFPILLLLYFIPTPKQPCDPNNPHIQTNPQAQSQAQSQAPSLKSLAFVYLSLGTIVAINGYLYSVGLLYLPVSTYSLICSSQLAFNALFSFFLNAQKFTPWIINSLVLLIISSTLLVFQSNSEDPKGVSAGKYALGFVCTILASASYGLLLSLDQICFRRIIRKETLGAVLNMIVYPSLVASVIFVVGLFGSGEWEHLGREIEEYELGKVSYVMNLAGMAIAWQVFTMGTVGLVLDASSLFSDSISVVGLPIVPIFAVMFFGDKMDGVKVMAMILAIWGFVSYVYQYYLDGARLKAQRASVGGDGN</sequence>
<name>A0ABD3KP09_EUCGL</name>
<dbReference type="PANTHER" id="PTHR31376">
    <property type="entry name" value="OS09G0467300 PROTEIN-RELATED"/>
    <property type="match status" value="1"/>
</dbReference>
<dbReference type="EMBL" id="JBJKBG010000004">
    <property type="protein sequence ID" value="KAL3741556.1"/>
    <property type="molecule type" value="Genomic_DNA"/>
</dbReference>
<feature type="transmembrane region" description="Helical" evidence="7">
    <location>
        <begin position="266"/>
        <end position="284"/>
    </location>
</feature>
<dbReference type="GO" id="GO:0016020">
    <property type="term" value="C:membrane"/>
    <property type="evidence" value="ECO:0007669"/>
    <property type="project" value="UniProtKB-SubCell"/>
</dbReference>
<evidence type="ECO:0000256" key="1">
    <source>
        <dbReference type="ARBA" id="ARBA00004141"/>
    </source>
</evidence>
<evidence type="ECO:0000313" key="9">
    <source>
        <dbReference type="Proteomes" id="UP001634007"/>
    </source>
</evidence>
<dbReference type="PANTHER" id="PTHR31376:SF17">
    <property type="entry name" value="PURINE PERMEASE 21-RELATED"/>
    <property type="match status" value="1"/>
</dbReference>
<dbReference type="InterPro" id="IPR037185">
    <property type="entry name" value="EmrE-like"/>
</dbReference>
<feature type="transmembrane region" description="Helical" evidence="7">
    <location>
        <begin position="54"/>
        <end position="76"/>
    </location>
</feature>
<feature type="transmembrane region" description="Helical" evidence="7">
    <location>
        <begin position="360"/>
        <end position="380"/>
    </location>
</feature>
<dbReference type="Proteomes" id="UP001634007">
    <property type="component" value="Unassembled WGS sequence"/>
</dbReference>
<protein>
    <recommendedName>
        <fullName evidence="7">Probable purine permease</fullName>
    </recommendedName>
</protein>
<comment type="subcellular location">
    <subcellularLocation>
        <location evidence="1 7">Membrane</location>
        <topology evidence="1 7">Multi-pass membrane protein</topology>
    </subcellularLocation>
</comment>
<feature type="transmembrane region" description="Helical" evidence="7">
    <location>
        <begin position="82"/>
        <end position="103"/>
    </location>
</feature>
<dbReference type="GO" id="GO:0005345">
    <property type="term" value="F:purine nucleobase transmembrane transporter activity"/>
    <property type="evidence" value="ECO:0007669"/>
    <property type="project" value="UniProtKB-UniRule"/>
</dbReference>
<organism evidence="8 9">
    <name type="scientific">Eucalyptus globulus</name>
    <name type="common">Tasmanian blue gum</name>
    <dbReference type="NCBI Taxonomy" id="34317"/>
    <lineage>
        <taxon>Eukaryota</taxon>
        <taxon>Viridiplantae</taxon>
        <taxon>Streptophyta</taxon>
        <taxon>Embryophyta</taxon>
        <taxon>Tracheophyta</taxon>
        <taxon>Spermatophyta</taxon>
        <taxon>Magnoliopsida</taxon>
        <taxon>eudicotyledons</taxon>
        <taxon>Gunneridae</taxon>
        <taxon>Pentapetalae</taxon>
        <taxon>rosids</taxon>
        <taxon>malvids</taxon>
        <taxon>Myrtales</taxon>
        <taxon>Myrtaceae</taxon>
        <taxon>Myrtoideae</taxon>
        <taxon>Eucalypteae</taxon>
        <taxon>Eucalyptus</taxon>
    </lineage>
</organism>
<comment type="caution">
    <text evidence="8">The sequence shown here is derived from an EMBL/GenBank/DDBJ whole genome shotgun (WGS) entry which is preliminary data.</text>
</comment>
<keyword evidence="4 7" id="KW-0812">Transmembrane</keyword>
<evidence type="ECO:0000256" key="2">
    <source>
        <dbReference type="ARBA" id="ARBA00006213"/>
    </source>
</evidence>
<keyword evidence="5 7" id="KW-1133">Transmembrane helix</keyword>
<feature type="transmembrane region" description="Helical" evidence="7">
    <location>
        <begin position="167"/>
        <end position="186"/>
    </location>
</feature>
<evidence type="ECO:0000256" key="7">
    <source>
        <dbReference type="RuleBase" id="RU368015"/>
    </source>
</evidence>
<dbReference type="GO" id="GO:0015211">
    <property type="term" value="F:purine nucleoside transmembrane transporter activity"/>
    <property type="evidence" value="ECO:0007669"/>
    <property type="project" value="UniProtKB-UniRule"/>
</dbReference>
<evidence type="ECO:0000256" key="3">
    <source>
        <dbReference type="ARBA" id="ARBA00022448"/>
    </source>
</evidence>
<dbReference type="Pfam" id="PF16913">
    <property type="entry name" value="PUNUT"/>
    <property type="match status" value="1"/>
</dbReference>
<feature type="transmembrane region" description="Helical" evidence="7">
    <location>
        <begin position="225"/>
        <end position="245"/>
    </location>
</feature>
<evidence type="ECO:0000256" key="5">
    <source>
        <dbReference type="ARBA" id="ARBA00022989"/>
    </source>
</evidence>
<evidence type="ECO:0000256" key="4">
    <source>
        <dbReference type="ARBA" id="ARBA00022692"/>
    </source>
</evidence>
<keyword evidence="6 7" id="KW-0472">Membrane</keyword>